<evidence type="ECO:0000256" key="6">
    <source>
        <dbReference type="ARBA" id="ARBA00023180"/>
    </source>
</evidence>
<dbReference type="InterPro" id="IPR003392">
    <property type="entry name" value="PTHD_SSD"/>
</dbReference>
<sequence>MVIHSWLRSAGECSVAQRLGFVLEEAGPSVTISTFTNVITFGIGALTPTPGEHVK</sequence>
<gene>
    <name evidence="8" type="ORF">OFLC_LOCUS9563</name>
</gene>
<evidence type="ECO:0000256" key="2">
    <source>
        <dbReference type="ARBA" id="ARBA00005585"/>
    </source>
</evidence>
<keyword evidence="9" id="KW-1185">Reference proteome</keyword>
<dbReference type="GO" id="GO:0018996">
    <property type="term" value="P:molting cycle, collagen and cuticulin-based cuticle"/>
    <property type="evidence" value="ECO:0007669"/>
    <property type="project" value="TreeGrafter"/>
</dbReference>
<dbReference type="InterPro" id="IPR000731">
    <property type="entry name" value="SSD"/>
</dbReference>
<keyword evidence="4" id="KW-1133">Transmembrane helix</keyword>
<dbReference type="InterPro" id="IPR051697">
    <property type="entry name" value="Patched_domain-protein"/>
</dbReference>
<proteinExistence type="inferred from homology"/>
<dbReference type="Proteomes" id="UP000267606">
    <property type="component" value="Unassembled WGS sequence"/>
</dbReference>
<dbReference type="GO" id="GO:0005886">
    <property type="term" value="C:plasma membrane"/>
    <property type="evidence" value="ECO:0007669"/>
    <property type="project" value="TreeGrafter"/>
</dbReference>
<dbReference type="GO" id="GO:0006897">
    <property type="term" value="P:endocytosis"/>
    <property type="evidence" value="ECO:0007669"/>
    <property type="project" value="TreeGrafter"/>
</dbReference>
<dbReference type="EMBL" id="UZAJ01011857">
    <property type="protein sequence ID" value="VDO61489.1"/>
    <property type="molecule type" value="Genomic_DNA"/>
</dbReference>
<dbReference type="PANTHER" id="PTHR10796">
    <property type="entry name" value="PATCHED-RELATED"/>
    <property type="match status" value="1"/>
</dbReference>
<reference evidence="8 9" key="2">
    <citation type="submission" date="2018-11" db="EMBL/GenBank/DDBJ databases">
        <authorList>
            <consortium name="Pathogen Informatics"/>
        </authorList>
    </citation>
    <scope>NUCLEOTIDE SEQUENCE [LARGE SCALE GENOMIC DNA]</scope>
</reference>
<comment type="similarity">
    <text evidence="2">Belongs to the patched family.</text>
</comment>
<reference evidence="10" key="1">
    <citation type="submission" date="2016-06" db="UniProtKB">
        <authorList>
            <consortium name="WormBaseParasite"/>
        </authorList>
    </citation>
    <scope>IDENTIFICATION</scope>
</reference>
<evidence type="ECO:0000256" key="5">
    <source>
        <dbReference type="ARBA" id="ARBA00023136"/>
    </source>
</evidence>
<name>A0A183HPZ9_9BILA</name>
<dbReference type="GO" id="GO:0030659">
    <property type="term" value="C:cytoplasmic vesicle membrane"/>
    <property type="evidence" value="ECO:0007669"/>
    <property type="project" value="TreeGrafter"/>
</dbReference>
<feature type="domain" description="SSD" evidence="7">
    <location>
        <begin position="1"/>
        <end position="55"/>
    </location>
</feature>
<comment type="subcellular location">
    <subcellularLocation>
        <location evidence="1">Membrane</location>
        <topology evidence="1">Multi-pass membrane protein</topology>
    </subcellularLocation>
</comment>
<dbReference type="AlphaFoldDB" id="A0A183HPZ9"/>
<dbReference type="PROSITE" id="PS50156">
    <property type="entry name" value="SSD"/>
    <property type="match status" value="1"/>
</dbReference>
<protein>
    <submittedName>
        <fullName evidence="10">SSD domain-containing protein</fullName>
    </submittedName>
</protein>
<keyword evidence="3" id="KW-0812">Transmembrane</keyword>
<dbReference type="Pfam" id="PF02460">
    <property type="entry name" value="Patched"/>
    <property type="match status" value="1"/>
</dbReference>
<evidence type="ECO:0000256" key="3">
    <source>
        <dbReference type="ARBA" id="ARBA00022692"/>
    </source>
</evidence>
<keyword evidence="5" id="KW-0472">Membrane</keyword>
<evidence type="ECO:0000313" key="9">
    <source>
        <dbReference type="Proteomes" id="UP000267606"/>
    </source>
</evidence>
<dbReference type="WBParaSite" id="OFLC_0000956001-mRNA-1">
    <property type="protein sequence ID" value="OFLC_0000956001-mRNA-1"/>
    <property type="gene ID" value="OFLC_0000956001"/>
</dbReference>
<organism evidence="10">
    <name type="scientific">Onchocerca flexuosa</name>
    <dbReference type="NCBI Taxonomy" id="387005"/>
    <lineage>
        <taxon>Eukaryota</taxon>
        <taxon>Metazoa</taxon>
        <taxon>Ecdysozoa</taxon>
        <taxon>Nematoda</taxon>
        <taxon>Chromadorea</taxon>
        <taxon>Rhabditida</taxon>
        <taxon>Spirurina</taxon>
        <taxon>Spiruromorpha</taxon>
        <taxon>Filarioidea</taxon>
        <taxon>Onchocercidae</taxon>
        <taxon>Onchocerca</taxon>
    </lineage>
</organism>
<evidence type="ECO:0000256" key="4">
    <source>
        <dbReference type="ARBA" id="ARBA00022989"/>
    </source>
</evidence>
<accession>A0A183HPZ9</accession>
<evidence type="ECO:0000313" key="10">
    <source>
        <dbReference type="WBParaSite" id="OFLC_0000956001-mRNA-1"/>
    </source>
</evidence>
<evidence type="ECO:0000259" key="7">
    <source>
        <dbReference type="PROSITE" id="PS50156"/>
    </source>
</evidence>
<evidence type="ECO:0000256" key="1">
    <source>
        <dbReference type="ARBA" id="ARBA00004141"/>
    </source>
</evidence>
<evidence type="ECO:0000313" key="8">
    <source>
        <dbReference type="EMBL" id="VDO61489.1"/>
    </source>
</evidence>
<keyword evidence="6" id="KW-0325">Glycoprotein</keyword>
<dbReference type="PANTHER" id="PTHR10796:SF102">
    <property type="entry name" value="SSD DOMAIN-CONTAINING PROTEIN"/>
    <property type="match status" value="1"/>
</dbReference>